<evidence type="ECO:0000313" key="2">
    <source>
        <dbReference type="Proteomes" id="UP001356427"/>
    </source>
</evidence>
<dbReference type="Proteomes" id="UP001356427">
    <property type="component" value="Unassembled WGS sequence"/>
</dbReference>
<reference evidence="1 2" key="1">
    <citation type="submission" date="2021-04" db="EMBL/GenBank/DDBJ databases">
        <authorList>
            <person name="De Guttry C."/>
            <person name="Zahm M."/>
            <person name="Klopp C."/>
            <person name="Cabau C."/>
            <person name="Louis A."/>
            <person name="Berthelot C."/>
            <person name="Parey E."/>
            <person name="Roest Crollius H."/>
            <person name="Montfort J."/>
            <person name="Robinson-Rechavi M."/>
            <person name="Bucao C."/>
            <person name="Bouchez O."/>
            <person name="Gislard M."/>
            <person name="Lluch J."/>
            <person name="Milhes M."/>
            <person name="Lampietro C."/>
            <person name="Lopez Roques C."/>
            <person name="Donnadieu C."/>
            <person name="Braasch I."/>
            <person name="Desvignes T."/>
            <person name="Postlethwait J."/>
            <person name="Bobe J."/>
            <person name="Wedekind C."/>
            <person name="Guiguen Y."/>
        </authorList>
    </citation>
    <scope>NUCLEOTIDE SEQUENCE [LARGE SCALE GENOMIC DNA]</scope>
    <source>
        <strain evidence="1">Cs_M1</strain>
        <tissue evidence="1">Blood</tissue>
    </source>
</reference>
<keyword evidence="2" id="KW-1185">Reference proteome</keyword>
<gene>
    <name evidence="1" type="ORF">J4Q44_G00301150</name>
</gene>
<proteinExistence type="predicted"/>
<protein>
    <submittedName>
        <fullName evidence="1">Uncharacterized protein</fullName>
    </submittedName>
</protein>
<sequence>MCPCFGAVQDENKTKTMQAARCPTDDLSLTNCAVVSEKGSAVWTTCDCEDYANSQVCVHHKNPPRHSPWHYRFQSATEEMGWSVYWTGGGSGQLQL</sequence>
<accession>A0AAN8QSN6</accession>
<name>A0AAN8QSN6_9TELE</name>
<dbReference type="AlphaFoldDB" id="A0AAN8QSN6"/>
<dbReference type="InterPro" id="IPR009010">
    <property type="entry name" value="Asp_de-COase-like_dom_sf"/>
</dbReference>
<dbReference type="SUPFAM" id="SSF50692">
    <property type="entry name" value="ADC-like"/>
    <property type="match status" value="1"/>
</dbReference>
<comment type="caution">
    <text evidence="1">The sequence shown here is derived from an EMBL/GenBank/DDBJ whole genome shotgun (WGS) entry which is preliminary data.</text>
</comment>
<organism evidence="1 2">
    <name type="scientific">Coregonus suidteri</name>
    <dbReference type="NCBI Taxonomy" id="861788"/>
    <lineage>
        <taxon>Eukaryota</taxon>
        <taxon>Metazoa</taxon>
        <taxon>Chordata</taxon>
        <taxon>Craniata</taxon>
        <taxon>Vertebrata</taxon>
        <taxon>Euteleostomi</taxon>
        <taxon>Actinopterygii</taxon>
        <taxon>Neopterygii</taxon>
        <taxon>Teleostei</taxon>
        <taxon>Protacanthopterygii</taxon>
        <taxon>Salmoniformes</taxon>
        <taxon>Salmonidae</taxon>
        <taxon>Coregoninae</taxon>
        <taxon>Coregonus</taxon>
    </lineage>
</organism>
<dbReference type="EMBL" id="JAGTTL010000028">
    <property type="protein sequence ID" value="KAK6300082.1"/>
    <property type="molecule type" value="Genomic_DNA"/>
</dbReference>
<evidence type="ECO:0000313" key="1">
    <source>
        <dbReference type="EMBL" id="KAK6300082.1"/>
    </source>
</evidence>
<dbReference type="Gene3D" id="2.40.40.20">
    <property type="match status" value="1"/>
</dbReference>